<dbReference type="RefSeq" id="XP_060323206.1">
    <property type="nucleotide sequence ID" value="XM_060478514.1"/>
</dbReference>
<gene>
    <name evidence="1" type="ORF">EV420DRAFT_1651042</name>
</gene>
<dbReference type="EMBL" id="JAUEPS010000088">
    <property type="protein sequence ID" value="KAK0439275.1"/>
    <property type="molecule type" value="Genomic_DNA"/>
</dbReference>
<comment type="caution">
    <text evidence="1">The sequence shown here is derived from an EMBL/GenBank/DDBJ whole genome shotgun (WGS) entry which is preliminary data.</text>
</comment>
<name>A0AA39JC48_ARMTA</name>
<keyword evidence="2" id="KW-1185">Reference proteome</keyword>
<evidence type="ECO:0000313" key="2">
    <source>
        <dbReference type="Proteomes" id="UP001175211"/>
    </source>
</evidence>
<organism evidence="1 2">
    <name type="scientific">Armillaria tabescens</name>
    <name type="common">Ringless honey mushroom</name>
    <name type="synonym">Agaricus tabescens</name>
    <dbReference type="NCBI Taxonomy" id="1929756"/>
    <lineage>
        <taxon>Eukaryota</taxon>
        <taxon>Fungi</taxon>
        <taxon>Dikarya</taxon>
        <taxon>Basidiomycota</taxon>
        <taxon>Agaricomycotina</taxon>
        <taxon>Agaricomycetes</taxon>
        <taxon>Agaricomycetidae</taxon>
        <taxon>Agaricales</taxon>
        <taxon>Marasmiineae</taxon>
        <taxon>Physalacriaceae</taxon>
        <taxon>Desarmillaria</taxon>
    </lineage>
</organism>
<reference evidence="1" key="1">
    <citation type="submission" date="2023-06" db="EMBL/GenBank/DDBJ databases">
        <authorList>
            <consortium name="Lawrence Berkeley National Laboratory"/>
            <person name="Ahrendt S."/>
            <person name="Sahu N."/>
            <person name="Indic B."/>
            <person name="Wong-Bajracharya J."/>
            <person name="Merenyi Z."/>
            <person name="Ke H.-M."/>
            <person name="Monk M."/>
            <person name="Kocsube S."/>
            <person name="Drula E."/>
            <person name="Lipzen A."/>
            <person name="Balint B."/>
            <person name="Henrissat B."/>
            <person name="Andreopoulos B."/>
            <person name="Martin F.M."/>
            <person name="Harder C.B."/>
            <person name="Rigling D."/>
            <person name="Ford K.L."/>
            <person name="Foster G.D."/>
            <person name="Pangilinan J."/>
            <person name="Papanicolaou A."/>
            <person name="Barry K."/>
            <person name="LaButti K."/>
            <person name="Viragh M."/>
            <person name="Koriabine M."/>
            <person name="Yan M."/>
            <person name="Riley R."/>
            <person name="Champramary S."/>
            <person name="Plett K.L."/>
            <person name="Tsai I.J."/>
            <person name="Slot J."/>
            <person name="Sipos G."/>
            <person name="Plett J."/>
            <person name="Nagy L.G."/>
            <person name="Grigoriev I.V."/>
        </authorList>
    </citation>
    <scope>NUCLEOTIDE SEQUENCE</scope>
    <source>
        <strain evidence="1">CCBAS 213</strain>
    </source>
</reference>
<proteinExistence type="predicted"/>
<dbReference type="Proteomes" id="UP001175211">
    <property type="component" value="Unassembled WGS sequence"/>
</dbReference>
<protein>
    <submittedName>
        <fullName evidence="1">Uncharacterized protein</fullName>
    </submittedName>
</protein>
<evidence type="ECO:0000313" key="1">
    <source>
        <dbReference type="EMBL" id="KAK0439275.1"/>
    </source>
</evidence>
<dbReference type="AlphaFoldDB" id="A0AA39JC48"/>
<accession>A0AA39JC48</accession>
<sequence length="91" mass="10323">MNKRLMVDQLLANRKKYGSRVMAKAKILVTWKGMLQDEKSLLEDWIDQGGVLMGIMPVWWRPRGRPPSLASRLGHLSLSLGTPHTQISDPD</sequence>
<dbReference type="GeneID" id="85362062"/>